<dbReference type="Gene3D" id="3.40.50.300">
    <property type="entry name" value="P-loop containing nucleotide triphosphate hydrolases"/>
    <property type="match status" value="1"/>
</dbReference>
<dbReference type="InterPro" id="IPR000850">
    <property type="entry name" value="Adenylat/UMP-CMP_kin"/>
</dbReference>
<evidence type="ECO:0000256" key="3">
    <source>
        <dbReference type="ARBA" id="ARBA00022741"/>
    </source>
</evidence>
<dbReference type="EC" id="2.7.4.3" evidence="5 7"/>
<dbReference type="UniPathway" id="UPA00588">
    <property type="reaction ID" value="UER00649"/>
</dbReference>
<dbReference type="Proteomes" id="UP000177480">
    <property type="component" value="Unassembled WGS sequence"/>
</dbReference>
<dbReference type="AlphaFoldDB" id="A0A1G2G1F9"/>
<dbReference type="InterPro" id="IPR027417">
    <property type="entry name" value="P-loop_NTPase"/>
</dbReference>
<feature type="binding site" evidence="5">
    <location>
        <position position="44"/>
    </location>
    <ligand>
        <name>AMP</name>
        <dbReference type="ChEBI" id="CHEBI:456215"/>
    </ligand>
</feature>
<feature type="region of interest" description="NMP" evidence="5">
    <location>
        <begin position="38"/>
        <end position="67"/>
    </location>
</feature>
<dbReference type="PANTHER" id="PTHR23359">
    <property type="entry name" value="NUCLEOTIDE KINASE"/>
    <property type="match status" value="1"/>
</dbReference>
<dbReference type="PRINTS" id="PR00094">
    <property type="entry name" value="ADENYLTKNASE"/>
</dbReference>
<dbReference type="GO" id="GO:0004017">
    <property type="term" value="F:AMP kinase activity"/>
    <property type="evidence" value="ECO:0007669"/>
    <property type="project" value="UniProtKB-UniRule"/>
</dbReference>
<feature type="binding site" evidence="5">
    <location>
        <position position="137"/>
    </location>
    <ligand>
        <name>ATP</name>
        <dbReference type="ChEBI" id="CHEBI:30616"/>
    </ligand>
</feature>
<name>A0A1G2G1F9_9BACT</name>
<comment type="domain">
    <text evidence="5">Consists of three domains, a large central CORE domain and two small peripheral domains, NMPbind and LID, which undergo movements during catalysis. The LID domain closes over the site of phosphoryl transfer upon ATP binding. Assembling and dissambling the active center during each catalytic cycle provides an effective means to prevent ATP hydrolysis.</text>
</comment>
<evidence type="ECO:0000313" key="9">
    <source>
        <dbReference type="Proteomes" id="UP000177480"/>
    </source>
</evidence>
<gene>
    <name evidence="5" type="primary">adk</name>
    <name evidence="8" type="ORF">A2719_02270</name>
</gene>
<comment type="pathway">
    <text evidence="5">Purine metabolism; AMP biosynthesis via salvage pathway; AMP from ADP: step 1/1.</text>
</comment>
<evidence type="ECO:0000256" key="5">
    <source>
        <dbReference type="HAMAP-Rule" id="MF_00235"/>
    </source>
</evidence>
<dbReference type="GO" id="GO:0005737">
    <property type="term" value="C:cytoplasm"/>
    <property type="evidence" value="ECO:0007669"/>
    <property type="project" value="UniProtKB-SubCell"/>
</dbReference>
<dbReference type="STRING" id="1802114.A2719_02270"/>
<dbReference type="CDD" id="cd01428">
    <property type="entry name" value="ADK"/>
    <property type="match status" value="1"/>
</dbReference>
<dbReference type="HAMAP" id="MF_00235">
    <property type="entry name" value="Adenylate_kinase_Adk"/>
    <property type="match status" value="1"/>
</dbReference>
<comment type="similarity">
    <text evidence="5 6">Belongs to the adenylate kinase family.</text>
</comment>
<comment type="caution">
    <text evidence="8">The sequence shown here is derived from an EMBL/GenBank/DDBJ whole genome shotgun (WGS) entry which is preliminary data.</text>
</comment>
<organism evidence="8 9">
    <name type="scientific">Candidatus Ryanbacteria bacterium RIFCSPHIGHO2_01_FULL_45_22</name>
    <dbReference type="NCBI Taxonomy" id="1802114"/>
    <lineage>
        <taxon>Bacteria</taxon>
        <taxon>Candidatus Ryaniibacteriota</taxon>
    </lineage>
</organism>
<dbReference type="GO" id="GO:0044209">
    <property type="term" value="P:AMP salvage"/>
    <property type="evidence" value="ECO:0007669"/>
    <property type="project" value="UniProtKB-UniRule"/>
</dbReference>
<keyword evidence="5" id="KW-0963">Cytoplasm</keyword>
<evidence type="ECO:0000256" key="6">
    <source>
        <dbReference type="RuleBase" id="RU003330"/>
    </source>
</evidence>
<feature type="binding site" evidence="5">
    <location>
        <begin position="14"/>
        <end position="19"/>
    </location>
    <ligand>
        <name>ATP</name>
        <dbReference type="ChEBI" id="CHEBI:30616"/>
    </ligand>
</feature>
<keyword evidence="2 5" id="KW-0545">Nucleotide biosynthesis</keyword>
<reference evidence="8 9" key="1">
    <citation type="journal article" date="2016" name="Nat. Commun.">
        <title>Thousands of microbial genomes shed light on interconnected biogeochemical processes in an aquifer system.</title>
        <authorList>
            <person name="Anantharaman K."/>
            <person name="Brown C.T."/>
            <person name="Hug L.A."/>
            <person name="Sharon I."/>
            <person name="Castelle C.J."/>
            <person name="Probst A.J."/>
            <person name="Thomas B.C."/>
            <person name="Singh A."/>
            <person name="Wilkins M.J."/>
            <person name="Karaoz U."/>
            <person name="Brodie E.L."/>
            <person name="Williams K.H."/>
            <person name="Hubbard S.S."/>
            <person name="Banfield J.F."/>
        </authorList>
    </citation>
    <scope>NUCLEOTIDE SEQUENCE [LARGE SCALE GENOMIC DNA]</scope>
</reference>
<proteinExistence type="inferred from homology"/>
<comment type="subunit">
    <text evidence="5 7">Monomer.</text>
</comment>
<evidence type="ECO:0000256" key="4">
    <source>
        <dbReference type="ARBA" id="ARBA00022777"/>
    </source>
</evidence>
<sequence length="193" mass="22167">MEKPLNIIFLGLSGSGKGTQVGLLKEKLEDYWPMQIIVTGDFFRDLAKQDTDVGRRIKKIQEEGGLPFDDLATTGWMYKIAYTVKENEGILCDGFPRRVPEAQNLDRFLTYLERIERTRVIYLTTSEEAVQKRMLARGRADDTEQAIMGRISYFRERVLPVIDYYKAEGRLMKIDGEQDVKKVHADIVKALGI</sequence>
<feature type="binding site" evidence="5">
    <location>
        <begin position="94"/>
        <end position="97"/>
    </location>
    <ligand>
        <name>AMP</name>
        <dbReference type="ChEBI" id="CHEBI:456215"/>
    </ligand>
</feature>
<comment type="catalytic activity">
    <reaction evidence="5 7">
        <text>AMP + ATP = 2 ADP</text>
        <dbReference type="Rhea" id="RHEA:12973"/>
        <dbReference type="ChEBI" id="CHEBI:30616"/>
        <dbReference type="ChEBI" id="CHEBI:456215"/>
        <dbReference type="ChEBI" id="CHEBI:456216"/>
        <dbReference type="EC" id="2.7.4.3"/>
    </reaction>
</comment>
<evidence type="ECO:0000256" key="7">
    <source>
        <dbReference type="RuleBase" id="RU003331"/>
    </source>
</evidence>
<dbReference type="SUPFAM" id="SSF52540">
    <property type="entry name" value="P-loop containing nucleoside triphosphate hydrolases"/>
    <property type="match status" value="1"/>
</dbReference>
<comment type="function">
    <text evidence="5">Catalyzes the reversible transfer of the terminal phosphate group between ATP and AMP. Plays an important role in cellular energy homeostasis and in adenine nucleotide metabolism.</text>
</comment>
<comment type="caution">
    <text evidence="5">Lacks conserved residue(s) required for the propagation of feature annotation.</text>
</comment>
<keyword evidence="4 5" id="KW-0418">Kinase</keyword>
<evidence type="ECO:0000313" key="8">
    <source>
        <dbReference type="EMBL" id="OGZ44164.1"/>
    </source>
</evidence>
<feature type="binding site" evidence="5">
    <location>
        <position position="139"/>
    </location>
    <ligand>
        <name>AMP</name>
        <dbReference type="ChEBI" id="CHEBI:456215"/>
    </ligand>
</feature>
<protein>
    <recommendedName>
        <fullName evidence="5 7">Adenylate kinase</fullName>
        <shortName evidence="5">AK</shortName>
        <ecNumber evidence="5 7">2.7.4.3</ecNumber>
    </recommendedName>
    <alternativeName>
        <fullName evidence="5">ATP-AMP transphosphorylase</fullName>
    </alternativeName>
    <alternativeName>
        <fullName evidence="5">ATP:AMP phosphotransferase</fullName>
    </alternativeName>
    <alternativeName>
        <fullName evidence="5">Adenylate monophosphate kinase</fullName>
    </alternativeName>
</protein>
<accession>A0A1G2G1F9</accession>
<feature type="binding site" evidence="5">
    <location>
        <position position="39"/>
    </location>
    <ligand>
        <name>AMP</name>
        <dbReference type="ChEBI" id="CHEBI:456215"/>
    </ligand>
</feature>
<feature type="binding site" evidence="5">
    <location>
        <position position="150"/>
    </location>
    <ligand>
        <name>AMP</name>
        <dbReference type="ChEBI" id="CHEBI:456215"/>
    </ligand>
</feature>
<feature type="binding site" evidence="5">
    <location>
        <position position="178"/>
    </location>
    <ligand>
        <name>ATP</name>
        <dbReference type="ChEBI" id="CHEBI:30616"/>
    </ligand>
</feature>
<dbReference type="Pfam" id="PF00406">
    <property type="entry name" value="ADK"/>
    <property type="match status" value="1"/>
</dbReference>
<keyword evidence="3 5" id="KW-0547">Nucleotide-binding</keyword>
<keyword evidence="5 7" id="KW-0067">ATP-binding</keyword>
<dbReference type="GO" id="GO:0005524">
    <property type="term" value="F:ATP binding"/>
    <property type="evidence" value="ECO:0007669"/>
    <property type="project" value="UniProtKB-UniRule"/>
</dbReference>
<dbReference type="EMBL" id="MHNK01000007">
    <property type="protein sequence ID" value="OGZ44164.1"/>
    <property type="molecule type" value="Genomic_DNA"/>
</dbReference>
<evidence type="ECO:0000256" key="1">
    <source>
        <dbReference type="ARBA" id="ARBA00022679"/>
    </source>
</evidence>
<keyword evidence="1 5" id="KW-0808">Transferase</keyword>
<comment type="subcellular location">
    <subcellularLocation>
        <location evidence="5 7">Cytoplasm</location>
    </subcellularLocation>
</comment>
<evidence type="ECO:0000256" key="2">
    <source>
        <dbReference type="ARBA" id="ARBA00022727"/>
    </source>
</evidence>